<keyword evidence="5" id="KW-1185">Reference proteome</keyword>
<organism evidence="4 5">
    <name type="scientific">Engystomops pustulosus</name>
    <name type="common">Tungara frog</name>
    <name type="synonym">Physalaemus pustulosus</name>
    <dbReference type="NCBI Taxonomy" id="76066"/>
    <lineage>
        <taxon>Eukaryota</taxon>
        <taxon>Metazoa</taxon>
        <taxon>Chordata</taxon>
        <taxon>Craniata</taxon>
        <taxon>Vertebrata</taxon>
        <taxon>Euteleostomi</taxon>
        <taxon>Amphibia</taxon>
        <taxon>Batrachia</taxon>
        <taxon>Anura</taxon>
        <taxon>Neobatrachia</taxon>
        <taxon>Hyloidea</taxon>
        <taxon>Leptodactylidae</taxon>
        <taxon>Leiuperinae</taxon>
        <taxon>Engystomops</taxon>
    </lineage>
</organism>
<dbReference type="PROSITE" id="PS51424">
    <property type="entry name" value="ROC"/>
    <property type="match status" value="1"/>
</dbReference>
<dbReference type="Gene3D" id="3.40.50.300">
    <property type="entry name" value="P-loop containing nucleotide triphosphate hydrolases"/>
    <property type="match status" value="1"/>
</dbReference>
<dbReference type="GO" id="GO:0007165">
    <property type="term" value="P:signal transduction"/>
    <property type="evidence" value="ECO:0007669"/>
    <property type="project" value="InterPro"/>
</dbReference>
<evidence type="ECO:0000259" key="3">
    <source>
        <dbReference type="PROSITE" id="PS51424"/>
    </source>
</evidence>
<dbReference type="Gene3D" id="1.10.533.10">
    <property type="entry name" value="Death Domain, Fas"/>
    <property type="match status" value="1"/>
</dbReference>
<sequence length="807" mass="91113">MASYLRPASLSTAICQALLKGGSDPTLKNLAGENFLFSVLRGAAMEGCKDSQLLISLALKHNLDLLSRNCNGLTVYDEARKISAPISVIRLLKKKTQEQQNIFLNQQNRKLLNNVTIQYNCGPDESHKMIPILDVGSWKPGRKVRLFICGQTRVGKTTFANTLKETGPLATLQYYLTGPRIPSSTKGVVCSQACLEGTSLVIWDFAGQMEYCFTHSLLLSTSGPNTIYCVMFSLEGIESDQYGGQRSAVEQLLFWLRFLSITHSSQSKPHVIVIGSHIDRLPHENSTLIAKQFYENVMKREIELFNCFHVQFFPLNCRNLSDVNAIREPLSKTVSQVLQNTTKEVIPEICKLIMEQVSYLRLQKVRFQRWEEFAKSILQVLPNPIYSTTLLTAVEYLHNISELLFLPQYFLPGKLFDTHPGQNISTELPNNMVSALIILDMNWLLQDIFGVFGNFALSPASGTNKERWHREELAAALNLTNGDVEGALDLLEAFQLVFKTQEGEYVVPGWLKKGGPERSGGCENMRGIGYRWKDCNRGMFSHFLVGRLQIQLICMFGTERCSFWKGGALVVTKAQLRIEVSEDRRNLYLIGGWRLKDAEGDCYHLLEKVGKEVEILLRNEHGQHYEKIHLCPTELRNLTVSSEVAALVGFVRSAGIIEELSGFSFQQILEAEKQNVPLCGKWSMQPWEVLFPQHDTRILSSLGMNCSSRWLEGSTLSTLCSLLDTRSPVELDWKRLGELLGKASNSTITEVEEEARNKGLSPTNLILIKYPVILYQLIQCLTQMDREDCVSAINNMMMQLKDKVENQ</sequence>
<reference evidence="4" key="1">
    <citation type="thesis" date="2020" institute="ProQuest LLC" country="789 East Eisenhower Parkway, Ann Arbor, MI, USA">
        <title>Comparative Genomics and Chromosome Evolution.</title>
        <authorList>
            <person name="Mudd A.B."/>
        </authorList>
    </citation>
    <scope>NUCLEOTIDE SEQUENCE</scope>
    <source>
        <strain evidence="4">237g6f4</strain>
        <tissue evidence="4">Blood</tissue>
    </source>
</reference>
<accession>A0AAV7BW08</accession>
<name>A0AAV7BW08_ENGPU</name>
<evidence type="ECO:0000313" key="4">
    <source>
        <dbReference type="EMBL" id="KAG8576570.1"/>
    </source>
</evidence>
<dbReference type="InterPro" id="IPR027417">
    <property type="entry name" value="P-loop_NTPase"/>
</dbReference>
<evidence type="ECO:0000256" key="1">
    <source>
        <dbReference type="ARBA" id="ARBA00022737"/>
    </source>
</evidence>
<dbReference type="SUPFAM" id="SSF47986">
    <property type="entry name" value="DEATH domain"/>
    <property type="match status" value="1"/>
</dbReference>
<dbReference type="GO" id="GO:0000166">
    <property type="term" value="F:nucleotide binding"/>
    <property type="evidence" value="ECO:0007669"/>
    <property type="project" value="UniProtKB-KW"/>
</dbReference>
<feature type="domain" description="Roc" evidence="3">
    <location>
        <begin position="137"/>
        <end position="337"/>
    </location>
</feature>
<dbReference type="PANTHER" id="PTHR47679:SF2">
    <property type="entry name" value="C-TERMINAL OF ROC (COR) DOMAIN-CONTAINING PROTEIN"/>
    <property type="match status" value="1"/>
</dbReference>
<dbReference type="EMBL" id="WNYA01000004">
    <property type="protein sequence ID" value="KAG8576570.1"/>
    <property type="molecule type" value="Genomic_DNA"/>
</dbReference>
<dbReference type="InterPro" id="IPR000488">
    <property type="entry name" value="Death_dom"/>
</dbReference>
<gene>
    <name evidence="4" type="ORF">GDO81_009903</name>
</gene>
<evidence type="ECO:0000313" key="5">
    <source>
        <dbReference type="Proteomes" id="UP000824782"/>
    </source>
</evidence>
<proteinExistence type="predicted"/>
<evidence type="ECO:0000256" key="2">
    <source>
        <dbReference type="ARBA" id="ARBA00022741"/>
    </source>
</evidence>
<keyword evidence="2" id="KW-0547">Nucleotide-binding</keyword>
<comment type="caution">
    <text evidence="4">The sequence shown here is derived from an EMBL/GenBank/DDBJ whole genome shotgun (WGS) entry which is preliminary data.</text>
</comment>
<dbReference type="Gene3D" id="3.30.70.1390">
    <property type="entry name" value="ROC domain from the Parkinson's disease-associated leucine-rich repeat kinase 2"/>
    <property type="match status" value="1"/>
</dbReference>
<protein>
    <recommendedName>
        <fullName evidence="3">Roc domain-containing protein</fullName>
    </recommendedName>
</protein>
<keyword evidence="1" id="KW-0677">Repeat</keyword>
<dbReference type="PANTHER" id="PTHR47679">
    <property type="entry name" value="PROTEIN TORNADO 1"/>
    <property type="match status" value="1"/>
</dbReference>
<dbReference type="SUPFAM" id="SSF52540">
    <property type="entry name" value="P-loop containing nucleoside triphosphate hydrolases"/>
    <property type="match status" value="1"/>
</dbReference>
<dbReference type="AlphaFoldDB" id="A0AAV7BW08"/>
<dbReference type="Pfam" id="PF00531">
    <property type="entry name" value="Death"/>
    <property type="match status" value="1"/>
</dbReference>
<dbReference type="InterPro" id="IPR011029">
    <property type="entry name" value="DEATH-like_dom_sf"/>
</dbReference>
<dbReference type="Proteomes" id="UP000824782">
    <property type="component" value="Unassembled WGS sequence"/>
</dbReference>
<dbReference type="InterPro" id="IPR020859">
    <property type="entry name" value="ROC"/>
</dbReference>